<evidence type="ECO:0000313" key="2">
    <source>
        <dbReference type="EMBL" id="CAL6025614.1"/>
    </source>
</evidence>
<comment type="caution">
    <text evidence="1">The sequence shown here is derived from an EMBL/GenBank/DDBJ whole genome shotgun (WGS) entry which is preliminary data.</text>
</comment>
<dbReference type="Proteomes" id="UP001642409">
    <property type="component" value="Unassembled WGS sequence"/>
</dbReference>
<dbReference type="EMBL" id="CAXDID020000100">
    <property type="protein sequence ID" value="CAL6025614.1"/>
    <property type="molecule type" value="Genomic_DNA"/>
</dbReference>
<reference evidence="2 3" key="2">
    <citation type="submission" date="2024-07" db="EMBL/GenBank/DDBJ databases">
        <authorList>
            <person name="Akdeniz Z."/>
        </authorList>
    </citation>
    <scope>NUCLEOTIDE SEQUENCE [LARGE SCALE GENOMIC DNA]</scope>
</reference>
<protein>
    <submittedName>
        <fullName evidence="2">Hypothetical_protein</fullName>
    </submittedName>
</protein>
<dbReference type="EMBL" id="CATOUU010000062">
    <property type="protein sequence ID" value="CAI9914911.1"/>
    <property type="molecule type" value="Genomic_DNA"/>
</dbReference>
<keyword evidence="3" id="KW-1185">Reference proteome</keyword>
<sequence length="252" mass="30118">MDQLLHYLSLIRVLVNSLIREFHHIKLPYKQVTNNMCFNPVFAHKSFKFDIVLRYILDTFLLIREMKSVTPLQANRLCLPYKQGQLQQRQVQQVRQRFLIQIFYTKRQETLGIIMFTSKLTTKFDVCDLNFFQKILTMYSQVYIHAFKAVTPISTTKNHQNWRNFPHLNKSKLFYIFSPGLARGMRIQLAYFLIAQQNAKDYCSSTSGSKYDDVDYNTIKVFNQVSQLKYRMQLQYIKYYYTGKDELFTVIK</sequence>
<evidence type="ECO:0000313" key="1">
    <source>
        <dbReference type="EMBL" id="CAI9914911.1"/>
    </source>
</evidence>
<reference evidence="1" key="1">
    <citation type="submission" date="2023-06" db="EMBL/GenBank/DDBJ databases">
        <authorList>
            <person name="Kurt Z."/>
        </authorList>
    </citation>
    <scope>NUCLEOTIDE SEQUENCE</scope>
</reference>
<accession>A0AA86N909</accession>
<dbReference type="AlphaFoldDB" id="A0AA86N909"/>
<organism evidence="1">
    <name type="scientific">Hexamita inflata</name>
    <dbReference type="NCBI Taxonomy" id="28002"/>
    <lineage>
        <taxon>Eukaryota</taxon>
        <taxon>Metamonada</taxon>
        <taxon>Diplomonadida</taxon>
        <taxon>Hexamitidae</taxon>
        <taxon>Hexamitinae</taxon>
        <taxon>Hexamita</taxon>
    </lineage>
</organism>
<name>A0AA86N909_9EUKA</name>
<evidence type="ECO:0000313" key="3">
    <source>
        <dbReference type="Proteomes" id="UP001642409"/>
    </source>
</evidence>
<proteinExistence type="predicted"/>
<gene>
    <name evidence="1" type="ORF">HINF_LOCUS2556</name>
    <name evidence="2" type="ORF">HINF_LOCUS30446</name>
</gene>